<gene>
    <name evidence="2" type="ORF">SAMN05443638_1201</name>
</gene>
<keyword evidence="3" id="KW-1185">Reference proteome</keyword>
<dbReference type="Proteomes" id="UP000184035">
    <property type="component" value="Unassembled WGS sequence"/>
</dbReference>
<organism evidence="2 3">
    <name type="scientific">Clostridium fallax</name>
    <dbReference type="NCBI Taxonomy" id="1533"/>
    <lineage>
        <taxon>Bacteria</taxon>
        <taxon>Bacillati</taxon>
        <taxon>Bacillota</taxon>
        <taxon>Clostridia</taxon>
        <taxon>Eubacteriales</taxon>
        <taxon>Clostridiaceae</taxon>
        <taxon>Clostridium</taxon>
    </lineage>
</organism>
<dbReference type="EMBL" id="FQVM01000020">
    <property type="protein sequence ID" value="SHE95434.1"/>
    <property type="molecule type" value="Genomic_DNA"/>
</dbReference>
<dbReference type="InterPro" id="IPR000387">
    <property type="entry name" value="Tyr_Pase_dom"/>
</dbReference>
<sequence>MKVKKINLFIIIFALITNIMGGHLQNKLKKLNNIECFSYIADEISKGSLNNQGYLNEFNSLRLVIDSKNSDKLPDNFRKSSDSIGILQNKDLNLKGLDTLNESGSAQFSENGMYLLKKSIDDKFNIYIVDLREESHGFINGIAVSWKNAENKANKGLTKEQVIFDENEKLNSISIGNPITIYNNNEHLIIPEKVQNEKQLVESSNMSYIRIPVTDNERPTDDKVDYFVDFIKNLKPNSWLHFHCKRGLGRTTTFMVIYDIVKNSKNVSLEDIMKRQILLGGQNLIVEENNKFNYKNYSQERWNFLKNFYNYSRENNDNFKTSWSSWIKSKEYEKTA</sequence>
<protein>
    <submittedName>
        <fullName evidence="2">Protein-tyrosine phosphatase</fullName>
    </submittedName>
</protein>
<reference evidence="2 3" key="1">
    <citation type="submission" date="2016-11" db="EMBL/GenBank/DDBJ databases">
        <authorList>
            <person name="Jaros S."/>
            <person name="Januszkiewicz K."/>
            <person name="Wedrychowicz H."/>
        </authorList>
    </citation>
    <scope>NUCLEOTIDE SEQUENCE [LARGE SCALE GENOMIC DNA]</scope>
    <source>
        <strain evidence="2 3">DSM 2631</strain>
    </source>
</reference>
<dbReference type="Pfam" id="PF14566">
    <property type="entry name" value="PTPlike_phytase"/>
    <property type="match status" value="1"/>
</dbReference>
<dbReference type="InterPro" id="IPR016130">
    <property type="entry name" value="Tyr_Pase_AS"/>
</dbReference>
<dbReference type="SMART" id="SM01301">
    <property type="entry name" value="PTPlike_phytase"/>
    <property type="match status" value="1"/>
</dbReference>
<feature type="domain" description="Tyrosine specific protein phosphatases" evidence="1">
    <location>
        <begin position="225"/>
        <end position="274"/>
    </location>
</feature>
<accession>A0A1M4XPB2</accession>
<evidence type="ECO:0000313" key="3">
    <source>
        <dbReference type="Proteomes" id="UP000184035"/>
    </source>
</evidence>
<dbReference type="AlphaFoldDB" id="A0A1M4XPB2"/>
<dbReference type="Gene3D" id="3.90.190.10">
    <property type="entry name" value="Protein tyrosine phosphatase superfamily"/>
    <property type="match status" value="1"/>
</dbReference>
<dbReference type="PROSITE" id="PS50056">
    <property type="entry name" value="TYR_PHOSPHATASE_2"/>
    <property type="match status" value="1"/>
</dbReference>
<evidence type="ECO:0000259" key="1">
    <source>
        <dbReference type="PROSITE" id="PS50056"/>
    </source>
</evidence>
<proteinExistence type="predicted"/>
<evidence type="ECO:0000313" key="2">
    <source>
        <dbReference type="EMBL" id="SHE95434.1"/>
    </source>
</evidence>
<dbReference type="Gene3D" id="3.30.70.1690">
    <property type="match status" value="1"/>
</dbReference>
<dbReference type="STRING" id="1533.SAMN05443638_1201"/>
<dbReference type="RefSeq" id="WP_242977334.1">
    <property type="nucleotide sequence ID" value="NZ_FQVM01000020.1"/>
</dbReference>
<dbReference type="PROSITE" id="PS00383">
    <property type="entry name" value="TYR_PHOSPHATASE_1"/>
    <property type="match status" value="1"/>
</dbReference>
<dbReference type="SUPFAM" id="SSF52799">
    <property type="entry name" value="(Phosphotyrosine protein) phosphatases II"/>
    <property type="match status" value="1"/>
</dbReference>
<dbReference type="InterPro" id="IPR029021">
    <property type="entry name" value="Prot-tyrosine_phosphatase-like"/>
</dbReference>
<name>A0A1M4XPB2_9CLOT</name>